<feature type="compositionally biased region" description="Polar residues" evidence="1">
    <location>
        <begin position="119"/>
        <end position="135"/>
    </location>
</feature>
<feature type="region of interest" description="Disordered" evidence="1">
    <location>
        <begin position="119"/>
        <end position="145"/>
    </location>
</feature>
<dbReference type="EMBL" id="OB661212">
    <property type="protein sequence ID" value="CAD7227659.1"/>
    <property type="molecule type" value="Genomic_DNA"/>
</dbReference>
<accession>A0A7R8WAZ9</accession>
<sequence length="624" mass="68988">MKTWTESFAASGNRLMAVWKNRLMAVWKNRLMAAWKNRLMAAWKNRLMAAWKNRLMAAWKNRLMAAWKNRLMAAWKNREQLEDGSHDFQFIDLSPRLPNRRFSDQDALLADGREAYANLGNTRSSLTPKKPQRTGSLRENKQPVQPSPYAVGVLQEDAGNNSPTFKVTTSASNVVYAAPNKNRAVSKGGPMANRSPTRALEVDQPDRFSSLSHRLPSSRNHSPSFKLGQRAKLEDTYGAVVSANYQALSQMLDRIREAPLLPGCDSLEDALARTTSSSVAWSDFRRDSKTQTVIIGDSKYFIPVLYDEGTKGTVLATLLPLLTGHSVAPPSRSQPAPLSFPFIPQPLVSFTEPLPSEGLPLRGDTVHLFLFPRLLVSPFPPSLSSSGRGETEGAGVKGGTTSPDEREACFQLLQMITALRSLHAQGYKEVSYSLDSFVSVRGEGETHWRLLLVQENDPERKRSDFGAESISLCSAACLALFRLIGWDTDEAITCVTNDEEMPSLSIMDAPEVFGVVTSLLSETGPLQTASSPASCLIKARGVLECHLWGPWVSPNATEEASEDNLEAGFQRWLDLERAQVLNTFVRNAGKGTRDVLEEYHLEFLVSATASSLMESWNLLHESAS</sequence>
<protein>
    <submittedName>
        <fullName evidence="2">Uncharacterized protein</fullName>
    </submittedName>
</protein>
<name>A0A7R8WAZ9_9CRUS</name>
<proteinExistence type="predicted"/>
<dbReference type="OrthoDB" id="6381867at2759"/>
<gene>
    <name evidence="2" type="ORF">CTOB1V02_LOCUS5559</name>
</gene>
<dbReference type="PANTHER" id="PTHR37970">
    <property type="entry name" value="PROTEIN CBG08587"/>
    <property type="match status" value="1"/>
</dbReference>
<reference evidence="2" key="1">
    <citation type="submission" date="2020-11" db="EMBL/GenBank/DDBJ databases">
        <authorList>
            <person name="Tran Van P."/>
        </authorList>
    </citation>
    <scope>NUCLEOTIDE SEQUENCE</scope>
</reference>
<dbReference type="AlphaFoldDB" id="A0A7R8WAZ9"/>
<organism evidence="2">
    <name type="scientific">Cyprideis torosa</name>
    <dbReference type="NCBI Taxonomy" id="163714"/>
    <lineage>
        <taxon>Eukaryota</taxon>
        <taxon>Metazoa</taxon>
        <taxon>Ecdysozoa</taxon>
        <taxon>Arthropoda</taxon>
        <taxon>Crustacea</taxon>
        <taxon>Oligostraca</taxon>
        <taxon>Ostracoda</taxon>
        <taxon>Podocopa</taxon>
        <taxon>Podocopida</taxon>
        <taxon>Cytherocopina</taxon>
        <taxon>Cytheroidea</taxon>
        <taxon>Cytherideidae</taxon>
        <taxon>Cyprideis</taxon>
    </lineage>
</organism>
<evidence type="ECO:0000313" key="2">
    <source>
        <dbReference type="EMBL" id="CAD7227659.1"/>
    </source>
</evidence>
<dbReference type="PANTHER" id="PTHR37970:SF1">
    <property type="entry name" value="SERINE-RICH ADHESIN FOR PLATELETS"/>
    <property type="match status" value="1"/>
</dbReference>
<feature type="region of interest" description="Disordered" evidence="1">
    <location>
        <begin position="382"/>
        <end position="402"/>
    </location>
</feature>
<evidence type="ECO:0000256" key="1">
    <source>
        <dbReference type="SAM" id="MobiDB-lite"/>
    </source>
</evidence>